<accession>A0AAJ1VM56</accession>
<dbReference type="InterPro" id="IPR011032">
    <property type="entry name" value="GroES-like_sf"/>
</dbReference>
<dbReference type="Gene3D" id="3.90.180.10">
    <property type="entry name" value="Medium-chain alcohol dehydrogenases, catalytic domain"/>
    <property type="match status" value="1"/>
</dbReference>
<organism evidence="2 3">
    <name type="scientific">Chryseobacterium gambrini</name>
    <dbReference type="NCBI Taxonomy" id="373672"/>
    <lineage>
        <taxon>Bacteria</taxon>
        <taxon>Pseudomonadati</taxon>
        <taxon>Bacteroidota</taxon>
        <taxon>Flavobacteriia</taxon>
        <taxon>Flavobacteriales</taxon>
        <taxon>Weeksellaceae</taxon>
        <taxon>Chryseobacterium group</taxon>
        <taxon>Chryseobacterium</taxon>
    </lineage>
</organism>
<evidence type="ECO:0000313" key="3">
    <source>
        <dbReference type="Proteomes" id="UP001225933"/>
    </source>
</evidence>
<comment type="caution">
    <text evidence="2">The sequence shown here is derived from an EMBL/GenBank/DDBJ whole genome shotgun (WGS) entry which is preliminary data.</text>
</comment>
<name>A0AAJ1VM56_9FLAO</name>
<dbReference type="EMBL" id="JAUHGV010000232">
    <property type="protein sequence ID" value="MDN4015273.1"/>
    <property type="molecule type" value="Genomic_DNA"/>
</dbReference>
<dbReference type="SUPFAM" id="SSF50129">
    <property type="entry name" value="GroES-like"/>
    <property type="match status" value="1"/>
</dbReference>
<feature type="domain" description="Alcohol dehydrogenase-like N-terminal" evidence="1">
    <location>
        <begin position="22"/>
        <end position="76"/>
    </location>
</feature>
<dbReference type="Pfam" id="PF08240">
    <property type="entry name" value="ADH_N"/>
    <property type="match status" value="1"/>
</dbReference>
<sequence length="76" mass="8492">MRKSASNVSYKVEKVDESHLSKGDVLVKVVYSSINYKDMRALQYKGGVIRDYPMIPGIDFAGIVESSSNDKFKEGD</sequence>
<gene>
    <name evidence="2" type="ORF">QX233_22755</name>
</gene>
<dbReference type="Proteomes" id="UP001225933">
    <property type="component" value="Unassembled WGS sequence"/>
</dbReference>
<reference evidence="2" key="1">
    <citation type="submission" date="2023-06" db="EMBL/GenBank/DDBJ databases">
        <title>Two Chryseobacterium gambrini strains from China.</title>
        <authorList>
            <person name="Zeng J."/>
            <person name="Wu Y."/>
        </authorList>
    </citation>
    <scope>NUCLEOTIDE SEQUENCE</scope>
    <source>
        <strain evidence="2">SQ219</strain>
    </source>
</reference>
<feature type="non-terminal residue" evidence="2">
    <location>
        <position position="76"/>
    </location>
</feature>
<dbReference type="AlphaFoldDB" id="A0AAJ1VM56"/>
<evidence type="ECO:0000259" key="1">
    <source>
        <dbReference type="Pfam" id="PF08240"/>
    </source>
</evidence>
<protein>
    <submittedName>
        <fullName evidence="2">Alcohol dehydrogenase catalytic domain-containing protein</fullName>
    </submittedName>
</protein>
<evidence type="ECO:0000313" key="2">
    <source>
        <dbReference type="EMBL" id="MDN4015273.1"/>
    </source>
</evidence>
<dbReference type="InterPro" id="IPR013154">
    <property type="entry name" value="ADH-like_N"/>
</dbReference>
<proteinExistence type="predicted"/>